<evidence type="ECO:0000256" key="6">
    <source>
        <dbReference type="ARBA" id="ARBA00023040"/>
    </source>
</evidence>
<dbReference type="GO" id="GO:0005886">
    <property type="term" value="C:plasma membrane"/>
    <property type="evidence" value="ECO:0007669"/>
    <property type="project" value="UniProtKB-SubCell"/>
</dbReference>
<dbReference type="GO" id="GO:0004930">
    <property type="term" value="F:G protein-coupled receptor activity"/>
    <property type="evidence" value="ECO:0007669"/>
    <property type="project" value="UniProtKB-KW"/>
</dbReference>
<evidence type="ECO:0000256" key="9">
    <source>
        <dbReference type="ARBA" id="ARBA00023224"/>
    </source>
</evidence>
<dbReference type="GO" id="GO:0007218">
    <property type="term" value="P:neuropeptide signaling pathway"/>
    <property type="evidence" value="ECO:0007669"/>
    <property type="project" value="UniProtKB-KW"/>
</dbReference>
<dbReference type="PRINTS" id="PR00237">
    <property type="entry name" value="GPCRRHODOPSN"/>
</dbReference>
<keyword evidence="7 11" id="KW-0472">Membrane</keyword>
<keyword evidence="14" id="KW-1185">Reference proteome</keyword>
<comment type="caution">
    <text evidence="13">The sequence shown here is derived from an EMBL/GenBank/DDBJ whole genome shotgun (WGS) entry which is preliminary data.</text>
</comment>
<organism evidence="13 14">
    <name type="scientific">Operophtera brumata</name>
    <name type="common">Winter moth</name>
    <name type="synonym">Phalaena brumata</name>
    <dbReference type="NCBI Taxonomy" id="104452"/>
    <lineage>
        <taxon>Eukaryota</taxon>
        <taxon>Metazoa</taxon>
        <taxon>Ecdysozoa</taxon>
        <taxon>Arthropoda</taxon>
        <taxon>Hexapoda</taxon>
        <taxon>Insecta</taxon>
        <taxon>Pterygota</taxon>
        <taxon>Neoptera</taxon>
        <taxon>Endopterygota</taxon>
        <taxon>Lepidoptera</taxon>
        <taxon>Glossata</taxon>
        <taxon>Ditrysia</taxon>
        <taxon>Geometroidea</taxon>
        <taxon>Geometridae</taxon>
        <taxon>Larentiinae</taxon>
        <taxon>Operophtera</taxon>
    </lineage>
</organism>
<dbReference type="STRING" id="104452.A0A0L7L4W8"/>
<evidence type="ECO:0000256" key="10">
    <source>
        <dbReference type="RuleBase" id="RU000688"/>
    </source>
</evidence>
<comment type="subcellular location">
    <subcellularLocation>
        <location evidence="1">Cell membrane</location>
        <topology evidence="1">Multi-pass membrane protein</topology>
    </subcellularLocation>
</comment>
<evidence type="ECO:0000259" key="12">
    <source>
        <dbReference type="PROSITE" id="PS50262"/>
    </source>
</evidence>
<sequence length="87" mass="9701">MLTSRIGIRNATAIFIINLSVSDLLYTCTIFPIAISLFLKQSWSAGRTMCWLFAATNYGLNGASVFTIVAITINRYVMVSHPIHYPK</sequence>
<keyword evidence="6 10" id="KW-0297">G-protein coupled receptor</keyword>
<dbReference type="InterPro" id="IPR017452">
    <property type="entry name" value="GPCR_Rhodpsn_7TM"/>
</dbReference>
<keyword evidence="3" id="KW-1003">Cell membrane</keyword>
<comment type="similarity">
    <text evidence="2 10">Belongs to the G-protein coupled receptor 1 family.</text>
</comment>
<accession>A0A0L7L4W8</accession>
<evidence type="ECO:0000256" key="4">
    <source>
        <dbReference type="ARBA" id="ARBA00022692"/>
    </source>
</evidence>
<keyword evidence="5 11" id="KW-1133">Transmembrane helix</keyword>
<name>A0A0L7L4W8_OPEBR</name>
<reference evidence="13 14" key="1">
    <citation type="journal article" date="2015" name="Genome Biol. Evol.">
        <title>The genome of winter moth (Operophtera brumata) provides a genomic perspective on sexual dimorphism and phenology.</title>
        <authorList>
            <person name="Derks M.F."/>
            <person name="Smit S."/>
            <person name="Salis L."/>
            <person name="Schijlen E."/>
            <person name="Bossers A."/>
            <person name="Mateman C."/>
            <person name="Pijl A.S."/>
            <person name="de Ridder D."/>
            <person name="Groenen M.A."/>
            <person name="Visser M.E."/>
            <person name="Megens H.J."/>
        </authorList>
    </citation>
    <scope>NUCLEOTIDE SEQUENCE [LARGE SCALE GENOMIC DNA]</scope>
    <source>
        <strain evidence="13">WM2013NL</strain>
        <tissue evidence="13">Head and thorax</tissue>
    </source>
</reference>
<dbReference type="SUPFAM" id="SSF81321">
    <property type="entry name" value="Family A G protein-coupled receptor-like"/>
    <property type="match status" value="1"/>
</dbReference>
<proteinExistence type="inferred from homology"/>
<evidence type="ECO:0000313" key="14">
    <source>
        <dbReference type="Proteomes" id="UP000037510"/>
    </source>
</evidence>
<evidence type="ECO:0000313" key="13">
    <source>
        <dbReference type="EMBL" id="KOB70376.1"/>
    </source>
</evidence>
<evidence type="ECO:0000256" key="7">
    <source>
        <dbReference type="ARBA" id="ARBA00023136"/>
    </source>
</evidence>
<protein>
    <submittedName>
        <fullName evidence="13">Putative neuropeptideG-protein-coupled receptor</fullName>
    </submittedName>
</protein>
<gene>
    <name evidence="13" type="ORF">OBRU01_15381</name>
</gene>
<dbReference type="InterPro" id="IPR000276">
    <property type="entry name" value="GPCR_Rhodpsn"/>
</dbReference>
<dbReference type="PROSITE" id="PS50262">
    <property type="entry name" value="G_PROTEIN_RECEP_F1_2"/>
    <property type="match status" value="1"/>
</dbReference>
<feature type="transmembrane region" description="Helical" evidence="11">
    <location>
        <begin position="58"/>
        <end position="77"/>
    </location>
</feature>
<dbReference type="PROSITE" id="PS00237">
    <property type="entry name" value="G_PROTEIN_RECEP_F1_1"/>
    <property type="match status" value="1"/>
</dbReference>
<feature type="domain" description="G-protein coupled receptors family 1 profile" evidence="12">
    <location>
        <begin position="1"/>
        <end position="87"/>
    </location>
</feature>
<evidence type="ECO:0000256" key="3">
    <source>
        <dbReference type="ARBA" id="ARBA00022475"/>
    </source>
</evidence>
<evidence type="ECO:0000256" key="8">
    <source>
        <dbReference type="ARBA" id="ARBA00023170"/>
    </source>
</evidence>
<dbReference type="Gene3D" id="1.20.1070.10">
    <property type="entry name" value="Rhodopsin 7-helix transmembrane proteins"/>
    <property type="match status" value="1"/>
</dbReference>
<keyword evidence="8 10" id="KW-0675">Receptor</keyword>
<evidence type="ECO:0000256" key="5">
    <source>
        <dbReference type="ARBA" id="ARBA00022989"/>
    </source>
</evidence>
<evidence type="ECO:0000256" key="1">
    <source>
        <dbReference type="ARBA" id="ARBA00004651"/>
    </source>
</evidence>
<keyword evidence="9 10" id="KW-0807">Transducer</keyword>
<evidence type="ECO:0000256" key="2">
    <source>
        <dbReference type="ARBA" id="ARBA00010663"/>
    </source>
</evidence>
<dbReference type="AlphaFoldDB" id="A0A0L7L4W8"/>
<keyword evidence="13" id="KW-0527">Neuropeptide</keyword>
<dbReference type="EMBL" id="JTDY01002982">
    <property type="protein sequence ID" value="KOB70376.1"/>
    <property type="molecule type" value="Genomic_DNA"/>
</dbReference>
<feature type="transmembrane region" description="Helical" evidence="11">
    <location>
        <begin position="12"/>
        <end position="38"/>
    </location>
</feature>
<dbReference type="PANTHER" id="PTHR24228:SF74">
    <property type="entry name" value="G-PROTEIN COUPLED RECEPTORS FAMILY 1 PROFILE DOMAIN-CONTAINING PROTEIN"/>
    <property type="match status" value="1"/>
</dbReference>
<dbReference type="Proteomes" id="UP000037510">
    <property type="component" value="Unassembled WGS sequence"/>
</dbReference>
<dbReference type="PANTHER" id="PTHR24228">
    <property type="entry name" value="B2 BRADYKININ RECEPTOR/ANGIOTENSIN II RECEPTOR"/>
    <property type="match status" value="1"/>
</dbReference>
<keyword evidence="4 10" id="KW-0812">Transmembrane</keyword>
<evidence type="ECO:0000256" key="11">
    <source>
        <dbReference type="SAM" id="Phobius"/>
    </source>
</evidence>
<dbReference type="Pfam" id="PF00001">
    <property type="entry name" value="7tm_1"/>
    <property type="match status" value="1"/>
</dbReference>